<dbReference type="OrthoDB" id="6516566at2759"/>
<dbReference type="PROSITE" id="PS50105">
    <property type="entry name" value="SAM_DOMAIN"/>
    <property type="match status" value="1"/>
</dbReference>
<evidence type="ECO:0000313" key="4">
    <source>
        <dbReference type="EMBL" id="KAF0767231.1"/>
    </source>
</evidence>
<dbReference type="InterPro" id="IPR001660">
    <property type="entry name" value="SAM"/>
</dbReference>
<dbReference type="Gene3D" id="1.10.150.50">
    <property type="entry name" value="Transcription Factor, Ets-1"/>
    <property type="match status" value="3"/>
</dbReference>
<dbReference type="Pfam" id="PF07647">
    <property type="entry name" value="SAM_2"/>
    <property type="match status" value="1"/>
</dbReference>
<comment type="caution">
    <text evidence="4">The sequence shown here is derived from an EMBL/GenBank/DDBJ whole genome shotgun (WGS) entry which is preliminary data.</text>
</comment>
<dbReference type="Proteomes" id="UP000478052">
    <property type="component" value="Unassembled WGS sequence"/>
</dbReference>
<dbReference type="InterPro" id="IPR013761">
    <property type="entry name" value="SAM/pointed_sf"/>
</dbReference>
<dbReference type="PANTHER" id="PTHR12587">
    <property type="entry name" value="LAR INTERACTING PROTEIN LIP -RELATED PROTEIN"/>
    <property type="match status" value="1"/>
</dbReference>
<keyword evidence="5" id="KW-1185">Reference proteome</keyword>
<organism evidence="4 5">
    <name type="scientific">Aphis craccivora</name>
    <name type="common">Cowpea aphid</name>
    <dbReference type="NCBI Taxonomy" id="307492"/>
    <lineage>
        <taxon>Eukaryota</taxon>
        <taxon>Metazoa</taxon>
        <taxon>Ecdysozoa</taxon>
        <taxon>Arthropoda</taxon>
        <taxon>Hexapoda</taxon>
        <taxon>Insecta</taxon>
        <taxon>Pterygota</taxon>
        <taxon>Neoptera</taxon>
        <taxon>Paraneoptera</taxon>
        <taxon>Hemiptera</taxon>
        <taxon>Sternorrhyncha</taxon>
        <taxon>Aphidomorpha</taxon>
        <taxon>Aphidoidea</taxon>
        <taxon>Aphididae</taxon>
        <taxon>Aphidini</taxon>
        <taxon>Aphis</taxon>
        <taxon>Aphis</taxon>
    </lineage>
</organism>
<reference evidence="4 5" key="1">
    <citation type="submission" date="2019-08" db="EMBL/GenBank/DDBJ databases">
        <title>Whole genome of Aphis craccivora.</title>
        <authorList>
            <person name="Voronova N.V."/>
            <person name="Shulinski R.S."/>
            <person name="Bandarenka Y.V."/>
            <person name="Zhorov D.G."/>
            <person name="Warner D."/>
        </authorList>
    </citation>
    <scope>NUCLEOTIDE SEQUENCE [LARGE SCALE GENOMIC DNA]</scope>
    <source>
        <strain evidence="4">180601</strain>
        <tissue evidence="4">Whole Body</tissue>
    </source>
</reference>
<gene>
    <name evidence="4" type="ORF">FWK35_00001725</name>
</gene>
<dbReference type="InterPro" id="IPR037618">
    <property type="entry name" value="LIPB1/2_SAM_2nd"/>
</dbReference>
<dbReference type="Pfam" id="PF00536">
    <property type="entry name" value="SAM_1"/>
    <property type="match status" value="1"/>
</dbReference>
<feature type="domain" description="SAM" evidence="3">
    <location>
        <begin position="361"/>
        <end position="419"/>
    </location>
</feature>
<protein>
    <submittedName>
        <fullName evidence="4">Liprin-beta-1-like</fullName>
    </submittedName>
</protein>
<sequence>MTTNSDKDEELELSKTHFDAIKLLEGALQKMDGIISSEPTSNSKCFTNLNGQTALNNFIQQENTDDPSDHLESFKLQVSVLNNQVDILLRKLNHLEKYLFQQNELRKKAENRLHEEMILKSKLETEKLEVIAMLTNLKLVNVMLTKENMNLKEMVINNQNAQNSMTSSYTSEVINSQFHRSKTHGSRFYCSLPRHKISKKKNENHNINNELLNDITESCVNLMNRRSQFDKCSSAPNLVDSKNDCKNEKLLENDSSLFSSTKIYSSQNSNLLLSELNRQQLHDWFAEQGIDYVLEGSKLWPTSGKELISSSINEIDEKFKFKHWLHRKKLILAIQFEKDPNKLLAEDKYLAKSRYLNTSWVLQWLDDIGLPQYKEPFSQAAINGTLLHRLTKDDFLMMQFANSDLHFSSLRYGIKVLRKNNFDPECLIRRSNTNKNDDDCNLSLWTTHRVMEWLCSVNLAEYASNLRGSGVHGGLIVYDDRFTSELLADILFIQQSKTLLRRHLSIQFSQLIGKDLNQKKRDDQCKPKYRPLTISSKTKIQKKSQFSLKRKKNNNELNIGDLICPIED</sequence>
<dbReference type="GO" id="GO:0007528">
    <property type="term" value="P:neuromuscular junction development"/>
    <property type="evidence" value="ECO:0007669"/>
    <property type="project" value="TreeGrafter"/>
</dbReference>
<evidence type="ECO:0000313" key="5">
    <source>
        <dbReference type="Proteomes" id="UP000478052"/>
    </source>
</evidence>
<accession>A0A6G0Z914</accession>
<dbReference type="Pfam" id="PF26022">
    <property type="entry name" value="CC_Liprin_beta"/>
    <property type="match status" value="1"/>
</dbReference>
<dbReference type="GO" id="GO:0048786">
    <property type="term" value="C:presynaptic active zone"/>
    <property type="evidence" value="ECO:0007669"/>
    <property type="project" value="TreeGrafter"/>
</dbReference>
<dbReference type="SMART" id="SM00454">
    <property type="entry name" value="SAM"/>
    <property type="match status" value="2"/>
</dbReference>
<dbReference type="CDD" id="cd09566">
    <property type="entry name" value="SAM_liprin-beta1_2_repeat2"/>
    <property type="match status" value="1"/>
</dbReference>
<proteinExistence type="predicted"/>
<name>A0A6G0Z914_APHCR</name>
<evidence type="ECO:0000259" key="3">
    <source>
        <dbReference type="PROSITE" id="PS50105"/>
    </source>
</evidence>
<evidence type="ECO:0000256" key="1">
    <source>
        <dbReference type="ARBA" id="ARBA00022737"/>
    </source>
</evidence>
<evidence type="ECO:0000256" key="2">
    <source>
        <dbReference type="ARBA" id="ARBA00023054"/>
    </source>
</evidence>
<dbReference type="EMBL" id="VUJU01001018">
    <property type="protein sequence ID" value="KAF0767231.1"/>
    <property type="molecule type" value="Genomic_DNA"/>
</dbReference>
<dbReference type="SUPFAM" id="SSF47769">
    <property type="entry name" value="SAM/Pointed domain"/>
    <property type="match status" value="2"/>
</dbReference>
<keyword evidence="1" id="KW-0677">Repeat</keyword>
<dbReference type="InterPro" id="IPR029515">
    <property type="entry name" value="Liprin"/>
</dbReference>
<dbReference type="PANTHER" id="PTHR12587:SF14">
    <property type="entry name" value="AT31531P"/>
    <property type="match status" value="1"/>
</dbReference>
<dbReference type="AlphaFoldDB" id="A0A6G0Z914"/>
<keyword evidence="2" id="KW-0175">Coiled coil</keyword>
<dbReference type="InterPro" id="IPR058914">
    <property type="entry name" value="LIPB1/2_CC"/>
</dbReference>